<dbReference type="InterPro" id="IPR000847">
    <property type="entry name" value="LysR_HTH_N"/>
</dbReference>
<keyword evidence="4" id="KW-0804">Transcription</keyword>
<evidence type="ECO:0000256" key="3">
    <source>
        <dbReference type="ARBA" id="ARBA00023125"/>
    </source>
</evidence>
<dbReference type="Gene3D" id="3.40.190.290">
    <property type="match status" value="1"/>
</dbReference>
<comment type="similarity">
    <text evidence="1">Belongs to the LysR transcriptional regulatory family.</text>
</comment>
<dbReference type="InterPro" id="IPR058163">
    <property type="entry name" value="LysR-type_TF_proteobact-type"/>
</dbReference>
<accession>A0A4U8Z3W2</accession>
<reference evidence="6 7" key="1">
    <citation type="submission" date="2019-03" db="EMBL/GenBank/DDBJ databases">
        <authorList>
            <person name="Kox A.R. M."/>
        </authorList>
    </citation>
    <scope>NUCLEOTIDE SEQUENCE [LARGE SCALE GENOMIC DNA]</scope>
    <source>
        <strain evidence="6">MTUNDRAET4 annotated genome</strain>
    </source>
</reference>
<keyword evidence="3" id="KW-0238">DNA-binding</keyword>
<dbReference type="PANTHER" id="PTHR30537">
    <property type="entry name" value="HTH-TYPE TRANSCRIPTIONAL REGULATOR"/>
    <property type="match status" value="1"/>
</dbReference>
<dbReference type="InterPro" id="IPR036390">
    <property type="entry name" value="WH_DNA-bd_sf"/>
</dbReference>
<sequence length="295" mass="32833">MDGMNGIAIFVRTAERLSFAEAGRDLGLSPSAVGKSVARLEETLGVRLFHRTTRRVSLTEEGALLHERYRRILDDLREAEDMVARAATGPRGTLRISLPTIGYRFLLPVLPEFLDLYPEIDLDLDFNDHLVDLIDAGLDAAIRSGTLVDSSLMSRRLGAFRFVLCAAPAYLDRKGVPLRPADLKMHDALRFRFPTTGKLQEWVLLDDQTPLCGRTALTCNNMEAMRAAALVALGIAYMPDFLAHEALKNGSLITVLDDFLVDPGQFSILWPSNRHLSPRLKVFVDFVGRKLFQGP</sequence>
<dbReference type="Pfam" id="PF03466">
    <property type="entry name" value="LysR_substrate"/>
    <property type="match status" value="1"/>
</dbReference>
<dbReference type="SUPFAM" id="SSF46785">
    <property type="entry name" value="Winged helix' DNA-binding domain"/>
    <property type="match status" value="1"/>
</dbReference>
<feature type="domain" description="HTH lysR-type" evidence="5">
    <location>
        <begin position="1"/>
        <end position="59"/>
    </location>
</feature>
<proteinExistence type="inferred from homology"/>
<dbReference type="PROSITE" id="PS50931">
    <property type="entry name" value="HTH_LYSR"/>
    <property type="match status" value="1"/>
</dbReference>
<dbReference type="SUPFAM" id="SSF53850">
    <property type="entry name" value="Periplasmic binding protein-like II"/>
    <property type="match status" value="1"/>
</dbReference>
<dbReference type="Proteomes" id="UP000294360">
    <property type="component" value="Chromosome"/>
</dbReference>
<evidence type="ECO:0000256" key="1">
    <source>
        <dbReference type="ARBA" id="ARBA00009437"/>
    </source>
</evidence>
<evidence type="ECO:0000313" key="6">
    <source>
        <dbReference type="EMBL" id="VFU10136.1"/>
    </source>
</evidence>
<dbReference type="GO" id="GO:0003700">
    <property type="term" value="F:DNA-binding transcription factor activity"/>
    <property type="evidence" value="ECO:0007669"/>
    <property type="project" value="InterPro"/>
</dbReference>
<dbReference type="AlphaFoldDB" id="A0A4U8Z3W2"/>
<dbReference type="GO" id="GO:0043565">
    <property type="term" value="F:sequence-specific DNA binding"/>
    <property type="evidence" value="ECO:0007669"/>
    <property type="project" value="TreeGrafter"/>
</dbReference>
<dbReference type="GO" id="GO:0006351">
    <property type="term" value="P:DNA-templated transcription"/>
    <property type="evidence" value="ECO:0007669"/>
    <property type="project" value="TreeGrafter"/>
</dbReference>
<dbReference type="CDD" id="cd08476">
    <property type="entry name" value="PBP2_CrgA_like_7"/>
    <property type="match status" value="1"/>
</dbReference>
<dbReference type="FunFam" id="1.10.10.10:FF:000001">
    <property type="entry name" value="LysR family transcriptional regulator"/>
    <property type="match status" value="1"/>
</dbReference>
<evidence type="ECO:0000313" key="7">
    <source>
        <dbReference type="Proteomes" id="UP000294360"/>
    </source>
</evidence>
<dbReference type="RefSeq" id="WP_134490749.1">
    <property type="nucleotide sequence ID" value="NZ_CP139089.1"/>
</dbReference>
<organism evidence="6 7">
    <name type="scientific">Methylocella tundrae</name>
    <dbReference type="NCBI Taxonomy" id="227605"/>
    <lineage>
        <taxon>Bacteria</taxon>
        <taxon>Pseudomonadati</taxon>
        <taxon>Pseudomonadota</taxon>
        <taxon>Alphaproteobacteria</taxon>
        <taxon>Hyphomicrobiales</taxon>
        <taxon>Beijerinckiaceae</taxon>
        <taxon>Methylocella</taxon>
    </lineage>
</organism>
<dbReference type="PANTHER" id="PTHR30537:SF72">
    <property type="entry name" value="LYSR FAMILY TRANSCRIPTIONAL REGULATOR"/>
    <property type="match status" value="1"/>
</dbReference>
<dbReference type="OrthoDB" id="9786526at2"/>
<dbReference type="InterPro" id="IPR005119">
    <property type="entry name" value="LysR_subst-bd"/>
</dbReference>
<evidence type="ECO:0000256" key="4">
    <source>
        <dbReference type="ARBA" id="ARBA00023163"/>
    </source>
</evidence>
<evidence type="ECO:0000256" key="2">
    <source>
        <dbReference type="ARBA" id="ARBA00023015"/>
    </source>
</evidence>
<dbReference type="EMBL" id="LR536450">
    <property type="protein sequence ID" value="VFU10136.1"/>
    <property type="molecule type" value="Genomic_DNA"/>
</dbReference>
<keyword evidence="2" id="KW-0805">Transcription regulation</keyword>
<name>A0A4U8Z3W2_METTU</name>
<dbReference type="InterPro" id="IPR036388">
    <property type="entry name" value="WH-like_DNA-bd_sf"/>
</dbReference>
<gene>
    <name evidence="6" type="ORF">MTUNDRAET4_3249</name>
</gene>
<evidence type="ECO:0000259" key="5">
    <source>
        <dbReference type="PROSITE" id="PS50931"/>
    </source>
</evidence>
<protein>
    <submittedName>
        <fullName evidence="6">LysR family transcriptional regulator</fullName>
    </submittedName>
</protein>
<dbReference type="Pfam" id="PF00126">
    <property type="entry name" value="HTH_1"/>
    <property type="match status" value="1"/>
</dbReference>
<dbReference type="KEGG" id="mtun:MTUNDRAET4_3249"/>
<dbReference type="Gene3D" id="1.10.10.10">
    <property type="entry name" value="Winged helix-like DNA-binding domain superfamily/Winged helix DNA-binding domain"/>
    <property type="match status" value="1"/>
</dbReference>